<evidence type="ECO:0000313" key="5">
    <source>
        <dbReference type="EMBL" id="KZV95836.1"/>
    </source>
</evidence>
<dbReference type="EMBL" id="KV426012">
    <property type="protein sequence ID" value="KZV92219.1"/>
    <property type="molecule type" value="Genomic_DNA"/>
</dbReference>
<feature type="signal peptide" evidence="1">
    <location>
        <begin position="1"/>
        <end position="19"/>
    </location>
</feature>
<dbReference type="InterPro" id="IPR046925">
    <property type="entry name" value="WD-like_fungi"/>
</dbReference>
<feature type="chain" id="PRO_5008241205" description="WD-like domain-containing protein" evidence="1">
    <location>
        <begin position="20"/>
        <end position="174"/>
    </location>
</feature>
<keyword evidence="6" id="KW-1185">Reference proteome</keyword>
<sequence length="174" mass="17604">MFVTKAFLLAVFAAFQVQAAPASPAEDLVVIGTEDSPFGTLTFYGLAPGANSTAAKARSAFAERACGTNNVQCFGSNVPNSQACSNLISSLNSNSGTVLGNSPRSICQTTNGNQCCVSWADVASGLTEGELVSAANAVQSGCVNNGQSGLSRNTDLNGVCTTQCLSSRATGCSD</sequence>
<keyword evidence="1" id="KW-0732">Signal</keyword>
<dbReference type="EMBL" id="KV425951">
    <property type="protein sequence ID" value="KZV95836.1"/>
    <property type="molecule type" value="Genomic_DNA"/>
</dbReference>
<dbReference type="Proteomes" id="UP000077266">
    <property type="component" value="Unassembled WGS sequence"/>
</dbReference>
<gene>
    <name evidence="3" type="ORF">EXIGLDRAFT_718606</name>
    <name evidence="4" type="ORF">EXIGLDRAFT_718608</name>
    <name evidence="5" type="ORF">EXIGLDRAFT_734680</name>
</gene>
<accession>A0A165K5P7</accession>
<evidence type="ECO:0000256" key="1">
    <source>
        <dbReference type="SAM" id="SignalP"/>
    </source>
</evidence>
<dbReference type="OrthoDB" id="2931114at2759"/>
<evidence type="ECO:0000313" key="6">
    <source>
        <dbReference type="Proteomes" id="UP000077266"/>
    </source>
</evidence>
<evidence type="ECO:0000313" key="4">
    <source>
        <dbReference type="EMBL" id="KZV92221.1"/>
    </source>
</evidence>
<name>A0A165K5P7_EXIGL</name>
<evidence type="ECO:0000259" key="2">
    <source>
        <dbReference type="Pfam" id="PF20493"/>
    </source>
</evidence>
<dbReference type="EMBL" id="KV426012">
    <property type="protein sequence ID" value="KZV92221.1"/>
    <property type="molecule type" value="Genomic_DNA"/>
</dbReference>
<reference evidence="5 6" key="1">
    <citation type="journal article" date="2016" name="Mol. Biol. Evol.">
        <title>Comparative Genomics of Early-Diverging Mushroom-Forming Fungi Provides Insights into the Origins of Lignocellulose Decay Capabilities.</title>
        <authorList>
            <person name="Nagy L.G."/>
            <person name="Riley R."/>
            <person name="Tritt A."/>
            <person name="Adam C."/>
            <person name="Daum C."/>
            <person name="Floudas D."/>
            <person name="Sun H."/>
            <person name="Yadav J.S."/>
            <person name="Pangilinan J."/>
            <person name="Larsson K.H."/>
            <person name="Matsuura K."/>
            <person name="Barry K."/>
            <person name="Labutti K."/>
            <person name="Kuo R."/>
            <person name="Ohm R.A."/>
            <person name="Bhattacharya S.S."/>
            <person name="Shirouzu T."/>
            <person name="Yoshinaga Y."/>
            <person name="Martin F.M."/>
            <person name="Grigoriev I.V."/>
            <person name="Hibbett D.S."/>
        </authorList>
    </citation>
    <scope>NUCLEOTIDE SEQUENCE [LARGE SCALE GENOMIC DNA]</scope>
    <source>
        <strain evidence="5 6">HHB12029</strain>
    </source>
</reference>
<feature type="domain" description="WD-like" evidence="2">
    <location>
        <begin position="68"/>
        <end position="172"/>
    </location>
</feature>
<proteinExistence type="predicted"/>
<evidence type="ECO:0000313" key="3">
    <source>
        <dbReference type="EMBL" id="KZV92219.1"/>
    </source>
</evidence>
<dbReference type="AlphaFoldDB" id="A0A165K5P7"/>
<dbReference type="Pfam" id="PF20493">
    <property type="entry name" value="WD-like_fungi"/>
    <property type="match status" value="1"/>
</dbReference>
<organism evidence="5 6">
    <name type="scientific">Exidia glandulosa HHB12029</name>
    <dbReference type="NCBI Taxonomy" id="1314781"/>
    <lineage>
        <taxon>Eukaryota</taxon>
        <taxon>Fungi</taxon>
        <taxon>Dikarya</taxon>
        <taxon>Basidiomycota</taxon>
        <taxon>Agaricomycotina</taxon>
        <taxon>Agaricomycetes</taxon>
        <taxon>Auriculariales</taxon>
        <taxon>Exidiaceae</taxon>
        <taxon>Exidia</taxon>
    </lineage>
</organism>
<protein>
    <recommendedName>
        <fullName evidence="2">WD-like domain-containing protein</fullName>
    </recommendedName>
</protein>